<dbReference type="InterPro" id="IPR035901">
    <property type="entry name" value="GIY-YIG_endonuc_sf"/>
</dbReference>
<dbReference type="Gene3D" id="3.40.1440.10">
    <property type="entry name" value="GIY-YIG endonuclease"/>
    <property type="match status" value="1"/>
</dbReference>
<dbReference type="PROSITE" id="PS50164">
    <property type="entry name" value="GIY_YIG"/>
    <property type="match status" value="1"/>
</dbReference>
<evidence type="ECO:0000313" key="3">
    <source>
        <dbReference type="EMBL" id="BDU16273.1"/>
    </source>
</evidence>
<dbReference type="SUPFAM" id="SSF82771">
    <property type="entry name" value="GIY-YIG endonuclease"/>
    <property type="match status" value="1"/>
</dbReference>
<dbReference type="InterPro" id="IPR000305">
    <property type="entry name" value="GIY-YIG_endonuc"/>
</dbReference>
<comment type="similarity">
    <text evidence="1">Belongs to the UPF0213 family.</text>
</comment>
<keyword evidence="4" id="KW-1185">Reference proteome</keyword>
<organism evidence="3 4">
    <name type="scientific">Lysobacter auxotrophicus</name>
    <dbReference type="NCBI Taxonomy" id="2992573"/>
    <lineage>
        <taxon>Bacteria</taxon>
        <taxon>Pseudomonadati</taxon>
        <taxon>Pseudomonadota</taxon>
        <taxon>Gammaproteobacteria</taxon>
        <taxon>Lysobacterales</taxon>
        <taxon>Lysobacteraceae</taxon>
        <taxon>Lysobacter</taxon>
    </lineage>
</organism>
<proteinExistence type="inferred from homology"/>
<reference evidence="3 4" key="1">
    <citation type="journal article" date="2023" name="Int. J. Syst. Evol. Microbiol.">
        <title>Physiological and genomic analyses of cobalamin (vitamin B12)-auxotrophy of Lysobacter auxotrophicus sp. nov., a methionine-auxotrophic chitinolytic bacterium isolated from chitin-treated soil.</title>
        <authorList>
            <person name="Saito A."/>
            <person name="Dohra H."/>
            <person name="Hamada M."/>
            <person name="Moriuchi R."/>
            <person name="Kotsuchibashi Y."/>
            <person name="Mori K."/>
        </authorList>
    </citation>
    <scope>NUCLEOTIDE SEQUENCE [LARGE SCALE GENOMIC DNA]</scope>
    <source>
        <strain evidence="3 4">5-21a</strain>
    </source>
</reference>
<dbReference type="Pfam" id="PF01541">
    <property type="entry name" value="GIY-YIG"/>
    <property type="match status" value="1"/>
</dbReference>
<dbReference type="PANTHER" id="PTHR34477:SF5">
    <property type="entry name" value="BSL5627 PROTEIN"/>
    <property type="match status" value="1"/>
</dbReference>
<dbReference type="PANTHER" id="PTHR34477">
    <property type="entry name" value="UPF0213 PROTEIN YHBQ"/>
    <property type="match status" value="1"/>
</dbReference>
<protein>
    <submittedName>
        <fullName evidence="3">GIY-YIG nuclease family protein</fullName>
    </submittedName>
</protein>
<gene>
    <name evidence="3" type="ORF">LA521A_14740</name>
</gene>
<dbReference type="InterPro" id="IPR050190">
    <property type="entry name" value="UPF0213_domain"/>
</dbReference>
<feature type="domain" description="GIY-YIG" evidence="2">
    <location>
        <begin position="1"/>
        <end position="73"/>
    </location>
</feature>
<evidence type="ECO:0000259" key="2">
    <source>
        <dbReference type="PROSITE" id="PS50164"/>
    </source>
</evidence>
<evidence type="ECO:0000256" key="1">
    <source>
        <dbReference type="ARBA" id="ARBA00007435"/>
    </source>
</evidence>
<accession>A0ABM8DCG7</accession>
<dbReference type="RefSeq" id="WP_343226712.1">
    <property type="nucleotide sequence ID" value="NZ_AP027041.1"/>
</dbReference>
<sequence>MYILASQRNGTLYVGVTGDLVQRIHQHVTNVVPGFTRRYGVHTLVWFEPHESIVEGIRREKRIKEWRRSWKIQLIESTNPQWRDLSPDIL</sequence>
<evidence type="ECO:0000313" key="4">
    <source>
        <dbReference type="Proteomes" id="UP001317822"/>
    </source>
</evidence>
<name>A0ABM8DCG7_9GAMM</name>
<dbReference type="EMBL" id="AP027041">
    <property type="protein sequence ID" value="BDU16273.1"/>
    <property type="molecule type" value="Genomic_DNA"/>
</dbReference>
<dbReference type="Proteomes" id="UP001317822">
    <property type="component" value="Chromosome"/>
</dbReference>
<dbReference type="CDD" id="cd10448">
    <property type="entry name" value="GIY-YIG_unchar_3"/>
    <property type="match status" value="1"/>
</dbReference>